<dbReference type="AlphaFoldDB" id="A0AAP0EZA5"/>
<dbReference type="CDD" id="cd02879">
    <property type="entry name" value="GH18_plant_chitinase_class_V"/>
    <property type="match status" value="1"/>
</dbReference>
<dbReference type="PROSITE" id="PS51910">
    <property type="entry name" value="GH18_2"/>
    <property type="match status" value="1"/>
</dbReference>
<accession>A0AAP0EZA5</accession>
<evidence type="ECO:0000256" key="1">
    <source>
        <dbReference type="ARBA" id="ARBA00008682"/>
    </source>
</evidence>
<dbReference type="SUPFAM" id="SSF51445">
    <property type="entry name" value="(Trans)glycosidases"/>
    <property type="match status" value="1"/>
</dbReference>
<dbReference type="InterPro" id="IPR001579">
    <property type="entry name" value="Glyco_hydro_18_chit_AS"/>
</dbReference>
<dbReference type="FunFam" id="3.20.20.80:FF:000091">
    <property type="entry name" value="Class V chitinase CHIT5"/>
    <property type="match status" value="1"/>
</dbReference>
<feature type="signal peptide" evidence="7">
    <location>
        <begin position="1"/>
        <end position="27"/>
    </location>
</feature>
<evidence type="ECO:0000256" key="3">
    <source>
        <dbReference type="ARBA" id="ARBA00022801"/>
    </source>
</evidence>
<dbReference type="Pfam" id="PF00704">
    <property type="entry name" value="Glyco_hydro_18"/>
    <property type="match status" value="1"/>
</dbReference>
<protein>
    <recommendedName>
        <fullName evidence="8">GH18 domain-containing protein</fullName>
    </recommendedName>
</protein>
<evidence type="ECO:0000256" key="5">
    <source>
        <dbReference type="ARBA" id="ARBA00023295"/>
    </source>
</evidence>
<sequence length="375" mass="41654">MASKNNTLSLLILSLSLLHLNLQFSRAQDVVRAAYWFPDSGIESSDIDASLFTHLFCAFADLNSQTNQVTVSPANSAPFSAFTRTLQQKNPSIKTLMSIGGGNSPRQYFSTMASGSASRKAFIDSSINLARSYGFNGLDLDWEYPNKTSDMANMGILLDEWRNAVVMESRASGKPPLLLTAAVFYASQVYSLSYPIQEIGRSLDWINLMAYDLYDPSWYRFTWSHSALNDPTSDFSASFGINDWVQAGLAPKKLVLGLPFYGYGWQLANPQNFGLRAPATGPVVGPGFSRDYGAIGFKQIKDFIQREKATEVYNETIGTNYCYVGTKWIGFDDSQSISAKVSYAKESRLLGYFAWHVANDLNWLLSRTASQAWNV</sequence>
<feature type="domain" description="GH18" evidence="8">
    <location>
        <begin position="30"/>
        <end position="375"/>
    </location>
</feature>
<dbReference type="GO" id="GO:0005975">
    <property type="term" value="P:carbohydrate metabolic process"/>
    <property type="evidence" value="ECO:0007669"/>
    <property type="project" value="InterPro"/>
</dbReference>
<keyword evidence="10" id="KW-1185">Reference proteome</keyword>
<dbReference type="PANTHER" id="PTHR11177:SF383">
    <property type="entry name" value="GLYCOSYL HYDROLASE FAMILY PROTEIN WITH CHITINASE INSERTION DOMAIN-CONTAINING PROTEIN"/>
    <property type="match status" value="1"/>
</dbReference>
<dbReference type="Gene3D" id="3.20.20.80">
    <property type="entry name" value="Glycosidases"/>
    <property type="match status" value="1"/>
</dbReference>
<dbReference type="InterPro" id="IPR011583">
    <property type="entry name" value="Chitinase_II/V-like_cat"/>
</dbReference>
<comment type="similarity">
    <text evidence="1">Belongs to the glycosyl hydrolase 18 family. Chitinase class V subfamily.</text>
</comment>
<dbReference type="InterPro" id="IPR050314">
    <property type="entry name" value="Glycosyl_Hydrlase_18"/>
</dbReference>
<dbReference type="Gene3D" id="3.10.50.10">
    <property type="match status" value="1"/>
</dbReference>
<name>A0AAP0EZA5_9MAGN</name>
<proteinExistence type="inferred from homology"/>
<gene>
    <name evidence="9" type="ORF">Scep_024430</name>
</gene>
<dbReference type="GO" id="GO:0006032">
    <property type="term" value="P:chitin catabolic process"/>
    <property type="evidence" value="ECO:0007669"/>
    <property type="project" value="TreeGrafter"/>
</dbReference>
<dbReference type="GO" id="GO:0008061">
    <property type="term" value="F:chitin binding"/>
    <property type="evidence" value="ECO:0007669"/>
    <property type="project" value="InterPro"/>
</dbReference>
<organism evidence="9 10">
    <name type="scientific">Stephania cephalantha</name>
    <dbReference type="NCBI Taxonomy" id="152367"/>
    <lineage>
        <taxon>Eukaryota</taxon>
        <taxon>Viridiplantae</taxon>
        <taxon>Streptophyta</taxon>
        <taxon>Embryophyta</taxon>
        <taxon>Tracheophyta</taxon>
        <taxon>Spermatophyta</taxon>
        <taxon>Magnoliopsida</taxon>
        <taxon>Ranunculales</taxon>
        <taxon>Menispermaceae</taxon>
        <taxon>Menispermoideae</taxon>
        <taxon>Cissampelideae</taxon>
        <taxon>Stephania</taxon>
    </lineage>
</organism>
<dbReference type="GO" id="GO:0005576">
    <property type="term" value="C:extracellular region"/>
    <property type="evidence" value="ECO:0007669"/>
    <property type="project" value="TreeGrafter"/>
</dbReference>
<keyword evidence="2 7" id="KW-0732">Signal</keyword>
<evidence type="ECO:0000256" key="7">
    <source>
        <dbReference type="SAM" id="SignalP"/>
    </source>
</evidence>
<evidence type="ECO:0000313" key="9">
    <source>
        <dbReference type="EMBL" id="KAK9101000.1"/>
    </source>
</evidence>
<feature type="chain" id="PRO_5042979009" description="GH18 domain-containing protein" evidence="7">
    <location>
        <begin position="28"/>
        <end position="375"/>
    </location>
</feature>
<dbReference type="GO" id="GO:0004568">
    <property type="term" value="F:chitinase activity"/>
    <property type="evidence" value="ECO:0007669"/>
    <property type="project" value="TreeGrafter"/>
</dbReference>
<dbReference type="InterPro" id="IPR029070">
    <property type="entry name" value="Chitinase_insertion_sf"/>
</dbReference>
<keyword evidence="5 6" id="KW-0326">Glycosidase</keyword>
<evidence type="ECO:0000256" key="2">
    <source>
        <dbReference type="ARBA" id="ARBA00022729"/>
    </source>
</evidence>
<keyword evidence="4" id="KW-0325">Glycoprotein</keyword>
<evidence type="ECO:0000256" key="4">
    <source>
        <dbReference type="ARBA" id="ARBA00023180"/>
    </source>
</evidence>
<dbReference type="Proteomes" id="UP001419268">
    <property type="component" value="Unassembled WGS sequence"/>
</dbReference>
<dbReference type="InterPro" id="IPR017853">
    <property type="entry name" value="GH"/>
</dbReference>
<dbReference type="InterPro" id="IPR001223">
    <property type="entry name" value="Glyco_hydro18_cat"/>
</dbReference>
<evidence type="ECO:0000256" key="6">
    <source>
        <dbReference type="RuleBase" id="RU000489"/>
    </source>
</evidence>
<keyword evidence="3 6" id="KW-0378">Hydrolase</keyword>
<evidence type="ECO:0000259" key="8">
    <source>
        <dbReference type="PROSITE" id="PS51910"/>
    </source>
</evidence>
<evidence type="ECO:0000313" key="10">
    <source>
        <dbReference type="Proteomes" id="UP001419268"/>
    </source>
</evidence>
<dbReference type="PROSITE" id="PS01095">
    <property type="entry name" value="GH18_1"/>
    <property type="match status" value="1"/>
</dbReference>
<reference evidence="9 10" key="1">
    <citation type="submission" date="2024-01" db="EMBL/GenBank/DDBJ databases">
        <title>Genome assemblies of Stephania.</title>
        <authorList>
            <person name="Yang L."/>
        </authorList>
    </citation>
    <scope>NUCLEOTIDE SEQUENCE [LARGE SCALE GENOMIC DNA]</scope>
    <source>
        <strain evidence="9">JXDWG</strain>
        <tissue evidence="9">Leaf</tissue>
    </source>
</reference>
<dbReference type="SUPFAM" id="SSF54556">
    <property type="entry name" value="Chitinase insertion domain"/>
    <property type="match status" value="1"/>
</dbReference>
<dbReference type="FunFam" id="3.10.50.10:FF:000003">
    <property type="entry name" value="Class V chitinase CHIT5b"/>
    <property type="match status" value="1"/>
</dbReference>
<dbReference type="PANTHER" id="PTHR11177">
    <property type="entry name" value="CHITINASE"/>
    <property type="match status" value="1"/>
</dbReference>
<dbReference type="EMBL" id="JBBNAG010000010">
    <property type="protein sequence ID" value="KAK9101000.1"/>
    <property type="molecule type" value="Genomic_DNA"/>
</dbReference>
<comment type="caution">
    <text evidence="9">The sequence shown here is derived from an EMBL/GenBank/DDBJ whole genome shotgun (WGS) entry which is preliminary data.</text>
</comment>
<dbReference type="SMART" id="SM00636">
    <property type="entry name" value="Glyco_18"/>
    <property type="match status" value="1"/>
</dbReference>